<evidence type="ECO:0000313" key="1">
    <source>
        <dbReference type="EMBL" id="AYC64334.1"/>
    </source>
</evidence>
<gene>
    <name evidence="1" type="primary">orf110</name>
</gene>
<sequence>MSRSKKIAVEKNLLNYMRSNVSEITGRNKFAKGAHCVPLKFFYLDYKDHLVLQKFSPLTYTAFRCEFDKILKHLYPSAQIVKREGKYVVLNLVQSTFIEPKNISEEDSTE</sequence>
<organism evidence="1">
    <name type="scientific">Pseudochlorodesmis sp. HV01306a</name>
    <dbReference type="NCBI Taxonomy" id="2358488"/>
    <lineage>
        <taxon>Eukaryota</taxon>
        <taxon>Viridiplantae</taxon>
        <taxon>Chlorophyta</taxon>
        <taxon>core chlorophytes</taxon>
        <taxon>Ulvophyceae</taxon>
        <taxon>TCBD clade</taxon>
        <taxon>Bryopsidales</taxon>
        <taxon>Bryopsidineae</taxon>
        <taxon>Bryopsidaceae</taxon>
        <taxon>Pseudochlorodesmis</taxon>
    </lineage>
</organism>
<dbReference type="EMBL" id="MH591094">
    <property type="protein sequence ID" value="AYC64334.1"/>
    <property type="molecule type" value="Genomic_DNA"/>
</dbReference>
<proteinExistence type="predicted"/>
<reference evidence="1" key="1">
    <citation type="submission" date="2018-07" db="EMBL/GenBank/DDBJ databases">
        <authorList>
            <person name="Quirk P.G."/>
            <person name="Krulwich T.A."/>
        </authorList>
    </citation>
    <scope>NUCLEOTIDE SEQUENCE</scope>
</reference>
<keyword evidence="1" id="KW-0934">Plastid</keyword>
<keyword evidence="1" id="KW-0150">Chloroplast</keyword>
<reference evidence="1" key="2">
    <citation type="journal article" date="2019" name="Mol. Phylogenet. Evol.">
        <title>Reassessment of the classification of bryopsidales (chlorophyta) based on chloroplast phylogenomic analyses.</title>
        <authorList>
            <person name="Cremen M.C."/>
            <person name="Leliaert F."/>
            <person name="West J."/>
            <person name="Lam D.W."/>
            <person name="Shimada S."/>
            <person name="Lopez-Bautista J.M."/>
            <person name="Verbruggen H."/>
        </authorList>
    </citation>
    <scope>NUCLEOTIDE SEQUENCE</scope>
</reference>
<name>A0A386AY05_9CHLO</name>
<geneLocation type="chloroplast" evidence="1"/>
<dbReference type="AlphaFoldDB" id="A0A386AY05"/>
<protein>
    <submittedName>
        <fullName evidence="1">Uncharacterized protein</fullName>
    </submittedName>
</protein>
<accession>A0A386AY05</accession>